<evidence type="ECO:0000256" key="7">
    <source>
        <dbReference type="SAM" id="Phobius"/>
    </source>
</evidence>
<keyword evidence="6 7" id="KW-0472">Membrane</keyword>
<dbReference type="SMR" id="Q6MNT4"/>
<dbReference type="RefSeq" id="WP_011163669.1">
    <property type="nucleotide sequence ID" value="NC_005363.1"/>
</dbReference>
<accession>Q6MNT4</accession>
<keyword evidence="5 7" id="KW-1133">Transmembrane helix</keyword>
<proteinExistence type="predicted"/>
<keyword evidence="3" id="KW-0997">Cell inner membrane</keyword>
<dbReference type="InterPro" id="IPR003399">
    <property type="entry name" value="Mce/MlaD"/>
</dbReference>
<sequence>MEKDLKQRAKKIGSHWYVWLFPAFAVAISAWLLVQYLTSLGPEIIISFDEGSSIEAEKTRLSYRGVTVGKVTEVALSEDQKKVLVHARLDKSAKSFAQEGAKFWIVTPKVSIQGITGLETLIGGPYIAAQPGEGSETKEFEGKQESATQDPLEDTVTYRLETNNAESINPGDNVSFRGMNVGTVTKVSLSKTAQSLYVQINLQSKYARLVRTNTQFWRKVGVQAKLGLFKSELKINSLETLLHGGIEFFTPDPPGDIAKFNARFPLQGSAPKDWQKWNPSLER</sequence>
<feature type="domain" description="Mce/MlaD" evidence="8">
    <location>
        <begin position="41"/>
        <end position="132"/>
    </location>
</feature>
<name>Q6MNT4_BDEBA</name>
<evidence type="ECO:0000313" key="9">
    <source>
        <dbReference type="EMBL" id="CAE79067.1"/>
    </source>
</evidence>
<feature type="transmembrane region" description="Helical" evidence="7">
    <location>
        <begin position="16"/>
        <end position="37"/>
    </location>
</feature>
<dbReference type="AlphaFoldDB" id="Q6MNT4"/>
<evidence type="ECO:0000256" key="6">
    <source>
        <dbReference type="ARBA" id="ARBA00023136"/>
    </source>
</evidence>
<protein>
    <submittedName>
        <fullName evidence="9">PqiB protein</fullName>
    </submittedName>
</protein>
<keyword evidence="4 7" id="KW-0812">Transmembrane</keyword>
<dbReference type="PANTHER" id="PTHR30462">
    <property type="entry name" value="INTERMEMBRANE TRANSPORT PROTEIN PQIB-RELATED"/>
    <property type="match status" value="1"/>
</dbReference>
<evidence type="ECO:0000256" key="4">
    <source>
        <dbReference type="ARBA" id="ARBA00022692"/>
    </source>
</evidence>
<dbReference type="GeneID" id="93012196"/>
<evidence type="ECO:0000313" key="10">
    <source>
        <dbReference type="Proteomes" id="UP000008080"/>
    </source>
</evidence>
<dbReference type="PANTHER" id="PTHR30462:SF0">
    <property type="entry name" value="INTERMEMBRANE TRANSPORT PROTEIN YEBT"/>
    <property type="match status" value="1"/>
</dbReference>
<gene>
    <name evidence="9" type="primary">pqiB</name>
    <name evidence="9" type="ordered locus">Bd1152</name>
</gene>
<evidence type="ECO:0000256" key="3">
    <source>
        <dbReference type="ARBA" id="ARBA00022519"/>
    </source>
</evidence>
<evidence type="ECO:0000256" key="2">
    <source>
        <dbReference type="ARBA" id="ARBA00022475"/>
    </source>
</evidence>
<dbReference type="Proteomes" id="UP000008080">
    <property type="component" value="Chromosome"/>
</dbReference>
<dbReference type="eggNOG" id="COG3008">
    <property type="taxonomic scope" value="Bacteria"/>
</dbReference>
<comment type="subcellular location">
    <subcellularLocation>
        <location evidence="1">Cell inner membrane</location>
    </subcellularLocation>
</comment>
<dbReference type="KEGG" id="bba:Bd1152"/>
<dbReference type="EMBL" id="BX842649">
    <property type="protein sequence ID" value="CAE79067.1"/>
    <property type="molecule type" value="Genomic_DNA"/>
</dbReference>
<dbReference type="GO" id="GO:0005886">
    <property type="term" value="C:plasma membrane"/>
    <property type="evidence" value="ECO:0007669"/>
    <property type="project" value="UniProtKB-SubCell"/>
</dbReference>
<reference evidence="9 10" key="1">
    <citation type="journal article" date="2004" name="Science">
        <title>A predator unmasked: life cycle of Bdellovibrio bacteriovorus from a genomic perspective.</title>
        <authorList>
            <person name="Rendulic S."/>
            <person name="Jagtap P."/>
            <person name="Rosinus A."/>
            <person name="Eppinger M."/>
            <person name="Baar C."/>
            <person name="Lanz C."/>
            <person name="Keller H."/>
            <person name="Lambert C."/>
            <person name="Evans K.J."/>
            <person name="Goesmann A."/>
            <person name="Meyer F."/>
            <person name="Sockett R.E."/>
            <person name="Schuster S.C."/>
        </authorList>
    </citation>
    <scope>NUCLEOTIDE SEQUENCE [LARGE SCALE GENOMIC DNA]</scope>
    <source>
        <strain evidence="10">ATCC 15356 / DSM 50701 / NCIMB 9529 / HD100</strain>
    </source>
</reference>
<dbReference type="HOGENOM" id="CLU_018765_0_1_7"/>
<dbReference type="Pfam" id="PF02470">
    <property type="entry name" value="MlaD"/>
    <property type="match status" value="2"/>
</dbReference>
<keyword evidence="2" id="KW-1003">Cell membrane</keyword>
<organism evidence="9 10">
    <name type="scientific">Bdellovibrio bacteriovorus (strain ATCC 15356 / DSM 50701 / NCIMB 9529 / HD100)</name>
    <dbReference type="NCBI Taxonomy" id="264462"/>
    <lineage>
        <taxon>Bacteria</taxon>
        <taxon>Pseudomonadati</taxon>
        <taxon>Bdellovibrionota</taxon>
        <taxon>Bdellovibrionia</taxon>
        <taxon>Bdellovibrionales</taxon>
        <taxon>Pseudobdellovibrionaceae</taxon>
        <taxon>Bdellovibrio</taxon>
    </lineage>
</organism>
<keyword evidence="10" id="KW-1185">Reference proteome</keyword>
<feature type="domain" description="Mce/MlaD" evidence="8">
    <location>
        <begin position="155"/>
        <end position="222"/>
    </location>
</feature>
<dbReference type="STRING" id="264462.Bd1152"/>
<dbReference type="InterPro" id="IPR051800">
    <property type="entry name" value="PqiA-PqiB_transport"/>
</dbReference>
<evidence type="ECO:0000256" key="5">
    <source>
        <dbReference type="ARBA" id="ARBA00022989"/>
    </source>
</evidence>
<evidence type="ECO:0000259" key="8">
    <source>
        <dbReference type="Pfam" id="PF02470"/>
    </source>
</evidence>
<evidence type="ECO:0000256" key="1">
    <source>
        <dbReference type="ARBA" id="ARBA00004533"/>
    </source>
</evidence>